<comment type="subcellular location">
    <subcellularLocation>
        <location evidence="1">Membrane</location>
        <topology evidence="1">Multi-pass membrane protein</topology>
    </subcellularLocation>
</comment>
<dbReference type="Pfam" id="PF06271">
    <property type="entry name" value="RDD"/>
    <property type="match status" value="1"/>
</dbReference>
<name>A0ABX8SAN3_9ACTN</name>
<reference evidence="7" key="1">
    <citation type="submission" date="2021-07" db="EMBL/GenBank/DDBJ databases">
        <title>Candidatus Kaistella beijingensis sp. nov. isolated from a municipal wastewater treatment plant is involved in sludge foaming.</title>
        <authorList>
            <person name="Song Y."/>
            <person name="Liu S.-J."/>
        </authorList>
    </citation>
    <scope>NUCLEOTIDE SEQUENCE</scope>
    <source>
        <strain evidence="7">DSM 43998</strain>
    </source>
</reference>
<evidence type="ECO:0000259" key="6">
    <source>
        <dbReference type="Pfam" id="PF06271"/>
    </source>
</evidence>
<gene>
    <name evidence="7" type="ORF">KV203_05970</name>
</gene>
<keyword evidence="3 5" id="KW-1133">Transmembrane helix</keyword>
<evidence type="ECO:0000256" key="1">
    <source>
        <dbReference type="ARBA" id="ARBA00004141"/>
    </source>
</evidence>
<keyword evidence="8" id="KW-1185">Reference proteome</keyword>
<accession>A0ABX8SAN3</accession>
<feature type="transmembrane region" description="Helical" evidence="5">
    <location>
        <begin position="139"/>
        <end position="157"/>
    </location>
</feature>
<keyword evidence="4 5" id="KW-0472">Membrane</keyword>
<evidence type="ECO:0000256" key="5">
    <source>
        <dbReference type="SAM" id="Phobius"/>
    </source>
</evidence>
<evidence type="ECO:0000313" key="8">
    <source>
        <dbReference type="Proteomes" id="UP000887023"/>
    </source>
</evidence>
<evidence type="ECO:0000313" key="7">
    <source>
        <dbReference type="EMBL" id="QXQ14920.1"/>
    </source>
</evidence>
<sequence length="264" mass="28157">MTGAMAVRTAEPVGFRRVAARSIDIGLALGVAAVIVAISHWRITELITTWPEYAELGVRGALGWEGEVIETGRVVGLQALDDVRQIVVQGFVALVVVVLAYHLTALLWRDRTLGHLVLDLRVRDAVSAGLGRSRAVRRALTSAVLDIGVYVAAWLALVSGRFVLGATLWVIAVAVLLIDAMLACGPAHRSLTDRLSGTAVERADLHRRSLALVRDGAAPVARQSVVVSADAARRALDSGTGRRARAAGARLGNRLADGYRNRSR</sequence>
<evidence type="ECO:0000256" key="4">
    <source>
        <dbReference type="ARBA" id="ARBA00023136"/>
    </source>
</evidence>
<feature type="transmembrane region" description="Helical" evidence="5">
    <location>
        <begin position="86"/>
        <end position="108"/>
    </location>
</feature>
<feature type="domain" description="RDD" evidence="6">
    <location>
        <begin position="15"/>
        <end position="197"/>
    </location>
</feature>
<feature type="transmembrane region" description="Helical" evidence="5">
    <location>
        <begin position="163"/>
        <end position="184"/>
    </location>
</feature>
<dbReference type="RefSeq" id="WP_169797488.1">
    <property type="nucleotide sequence ID" value="NZ_CBCRUZ010000009.1"/>
</dbReference>
<dbReference type="Proteomes" id="UP000887023">
    <property type="component" value="Chromosome"/>
</dbReference>
<organism evidence="7 8">
    <name type="scientific">Skermania pinensis</name>
    <dbReference type="NCBI Taxonomy" id="39122"/>
    <lineage>
        <taxon>Bacteria</taxon>
        <taxon>Bacillati</taxon>
        <taxon>Actinomycetota</taxon>
        <taxon>Actinomycetes</taxon>
        <taxon>Mycobacteriales</taxon>
        <taxon>Gordoniaceae</taxon>
        <taxon>Skermania</taxon>
    </lineage>
</organism>
<feature type="transmembrane region" description="Helical" evidence="5">
    <location>
        <begin position="25"/>
        <end position="43"/>
    </location>
</feature>
<keyword evidence="2 5" id="KW-0812">Transmembrane</keyword>
<dbReference type="EMBL" id="CP079105">
    <property type="protein sequence ID" value="QXQ14920.1"/>
    <property type="molecule type" value="Genomic_DNA"/>
</dbReference>
<protein>
    <submittedName>
        <fullName evidence="7">RDD family protein</fullName>
    </submittedName>
</protein>
<evidence type="ECO:0000256" key="3">
    <source>
        <dbReference type="ARBA" id="ARBA00022989"/>
    </source>
</evidence>
<evidence type="ECO:0000256" key="2">
    <source>
        <dbReference type="ARBA" id="ARBA00022692"/>
    </source>
</evidence>
<dbReference type="InterPro" id="IPR010432">
    <property type="entry name" value="RDD"/>
</dbReference>
<proteinExistence type="predicted"/>